<evidence type="ECO:0000313" key="1">
    <source>
        <dbReference type="EMBL" id="EUC27061.1"/>
    </source>
</evidence>
<evidence type="ECO:0000313" key="2">
    <source>
        <dbReference type="Proteomes" id="UP000053841"/>
    </source>
</evidence>
<keyword evidence="2" id="KW-1185">Reference proteome</keyword>
<dbReference type="STRING" id="930089.W6Y6W0"/>
<evidence type="ECO:0008006" key="3">
    <source>
        <dbReference type="Google" id="ProtNLM"/>
    </source>
</evidence>
<dbReference type="RefSeq" id="XP_007718634.1">
    <property type="nucleotide sequence ID" value="XM_007720444.1"/>
</dbReference>
<dbReference type="GeneID" id="19144488"/>
<dbReference type="Proteomes" id="UP000053841">
    <property type="component" value="Unassembled WGS sequence"/>
</dbReference>
<organism evidence="1 2">
    <name type="scientific">Cochliobolus carbonum (strain 26-R-13)</name>
    <name type="common">Maize leaf spot fungus</name>
    <name type="synonym">Bipolaris zeicola</name>
    <dbReference type="NCBI Taxonomy" id="930089"/>
    <lineage>
        <taxon>Eukaryota</taxon>
        <taxon>Fungi</taxon>
        <taxon>Dikarya</taxon>
        <taxon>Ascomycota</taxon>
        <taxon>Pezizomycotina</taxon>
        <taxon>Dothideomycetes</taxon>
        <taxon>Pleosporomycetidae</taxon>
        <taxon>Pleosporales</taxon>
        <taxon>Pleosporineae</taxon>
        <taxon>Pleosporaceae</taxon>
        <taxon>Bipolaris</taxon>
    </lineage>
</organism>
<dbReference type="AlphaFoldDB" id="W6Y6W0"/>
<accession>W6Y6W0</accession>
<dbReference type="HOGENOM" id="CLU_1907738_0_0_1"/>
<dbReference type="EMBL" id="KI965017">
    <property type="protein sequence ID" value="EUC27061.1"/>
    <property type="molecule type" value="Genomic_DNA"/>
</dbReference>
<reference evidence="1 2" key="1">
    <citation type="journal article" date="2013" name="PLoS Genet.">
        <title>Comparative genome structure, secondary metabolite, and effector coding capacity across Cochliobolus pathogens.</title>
        <authorList>
            <person name="Condon B.J."/>
            <person name="Leng Y."/>
            <person name="Wu D."/>
            <person name="Bushley K.E."/>
            <person name="Ohm R.A."/>
            <person name="Otillar R."/>
            <person name="Martin J."/>
            <person name="Schackwitz W."/>
            <person name="Grimwood J."/>
            <person name="MohdZainudin N."/>
            <person name="Xue C."/>
            <person name="Wang R."/>
            <person name="Manning V.A."/>
            <person name="Dhillon B."/>
            <person name="Tu Z.J."/>
            <person name="Steffenson B.J."/>
            <person name="Salamov A."/>
            <person name="Sun H."/>
            <person name="Lowry S."/>
            <person name="LaButti K."/>
            <person name="Han J."/>
            <person name="Copeland A."/>
            <person name="Lindquist E."/>
            <person name="Barry K."/>
            <person name="Schmutz J."/>
            <person name="Baker S.E."/>
            <person name="Ciuffetti L.M."/>
            <person name="Grigoriev I.V."/>
            <person name="Zhong S."/>
            <person name="Turgeon B.G."/>
        </authorList>
    </citation>
    <scope>NUCLEOTIDE SEQUENCE [LARGE SCALE GENOMIC DNA]</scope>
    <source>
        <strain evidence="1 2">26-R-13</strain>
    </source>
</reference>
<sequence>MLTERRCHGGVKARERQLLNPQRECELVLYIEKCARRDLPSIREMIQKFATTIVKLEVSHSSVTRFLHWHADELTIRWSPRTDCDRYQSDSPFKYKLYFDMLHPRMQEHEVEERNTYNVDERGFAVGVAKRGRRVFSKALLGPK</sequence>
<gene>
    <name evidence="1" type="ORF">COCCADRAFT_112674</name>
</gene>
<dbReference type="OrthoDB" id="3938460at2759"/>
<proteinExistence type="predicted"/>
<name>W6Y6W0_COCC2</name>
<protein>
    <recommendedName>
        <fullName evidence="3">HTH CENPB-type domain-containing protein</fullName>
    </recommendedName>
</protein>
<dbReference type="KEGG" id="bze:COCCADRAFT_112674"/>